<name>X1ILS7_9ZZZZ</name>
<reference evidence="2" key="1">
    <citation type="journal article" date="2014" name="Front. Microbiol.">
        <title>High frequency of phylogenetically diverse reductive dehalogenase-homologous genes in deep subseafloor sedimentary metagenomes.</title>
        <authorList>
            <person name="Kawai M."/>
            <person name="Futagami T."/>
            <person name="Toyoda A."/>
            <person name="Takaki Y."/>
            <person name="Nishi S."/>
            <person name="Hori S."/>
            <person name="Arai W."/>
            <person name="Tsubouchi T."/>
            <person name="Morono Y."/>
            <person name="Uchiyama I."/>
            <person name="Ito T."/>
            <person name="Fujiyama A."/>
            <person name="Inagaki F."/>
            <person name="Takami H."/>
        </authorList>
    </citation>
    <scope>NUCLEOTIDE SEQUENCE</scope>
    <source>
        <strain evidence="2">Expedition CK06-06</strain>
    </source>
</reference>
<evidence type="ECO:0000313" key="2">
    <source>
        <dbReference type="EMBL" id="GAH67054.1"/>
    </source>
</evidence>
<dbReference type="EMBL" id="BARU01030771">
    <property type="protein sequence ID" value="GAH67054.1"/>
    <property type="molecule type" value="Genomic_DNA"/>
</dbReference>
<evidence type="ECO:0000256" key="1">
    <source>
        <dbReference type="SAM" id="MobiDB-lite"/>
    </source>
</evidence>
<feature type="non-terminal residue" evidence="2">
    <location>
        <position position="1"/>
    </location>
</feature>
<comment type="caution">
    <text evidence="2">The sequence shown here is derived from an EMBL/GenBank/DDBJ whole genome shotgun (WGS) entry which is preliminary data.</text>
</comment>
<feature type="non-terminal residue" evidence="2">
    <location>
        <position position="264"/>
    </location>
</feature>
<gene>
    <name evidence="2" type="ORF">S03H2_48768</name>
</gene>
<dbReference type="AlphaFoldDB" id="X1ILS7"/>
<feature type="compositionally biased region" description="Low complexity" evidence="1">
    <location>
        <begin position="108"/>
        <end position="117"/>
    </location>
</feature>
<accession>X1ILS7</accession>
<organism evidence="2">
    <name type="scientific">marine sediment metagenome</name>
    <dbReference type="NCBI Taxonomy" id="412755"/>
    <lineage>
        <taxon>unclassified sequences</taxon>
        <taxon>metagenomes</taxon>
        <taxon>ecological metagenomes</taxon>
    </lineage>
</organism>
<sequence length="264" mass="27621">ASCTDDLPMPVSEAVITGRIIAEHQTSGAEVTLKSSYTLTISPFPSQKDETTQVSQVVSLQFPGGSQSGTYSVVGELIEAEVKTILGWISVTAFLPSSQAMGSITYVSDSTGSSTGSSTGGSSSGRSSEDVPPPEPGTTDVSDIISSDGVFTEGTTAQSEDSNCELSIDEYTKGLTKNGEPLSEISILEMEEPPVPPENCDIIGLTYDLGPDGATFDPPITITFTYDESLIPDGVAEEDLVIVIWDETAGEWGVLADCTVDPET</sequence>
<feature type="region of interest" description="Disordered" evidence="1">
    <location>
        <begin position="108"/>
        <end position="145"/>
    </location>
</feature>
<protein>
    <submittedName>
        <fullName evidence="2">Uncharacterized protein</fullName>
    </submittedName>
</protein>
<proteinExistence type="predicted"/>